<dbReference type="GO" id="GO:0003723">
    <property type="term" value="F:RNA binding"/>
    <property type="evidence" value="ECO:0007669"/>
    <property type="project" value="TreeGrafter"/>
</dbReference>
<keyword evidence="7" id="KW-1185">Reference proteome</keyword>
<dbReference type="GO" id="GO:0003724">
    <property type="term" value="F:RNA helicase activity"/>
    <property type="evidence" value="ECO:0007669"/>
    <property type="project" value="UniProtKB-EC"/>
</dbReference>
<dbReference type="AlphaFoldDB" id="A0A803QRE8"/>
<keyword evidence="3" id="KW-0067">ATP-binding</keyword>
<dbReference type="Gene3D" id="3.40.50.300">
    <property type="entry name" value="P-loop containing nucleotide triphosphate hydrolases"/>
    <property type="match status" value="1"/>
</dbReference>
<dbReference type="PANTHER" id="PTHR18934">
    <property type="entry name" value="ATP-DEPENDENT RNA HELICASE"/>
    <property type="match status" value="1"/>
</dbReference>
<dbReference type="SUPFAM" id="SSF52540">
    <property type="entry name" value="P-loop containing nucleoside triphosphate hydrolases"/>
    <property type="match status" value="1"/>
</dbReference>
<dbReference type="InterPro" id="IPR027417">
    <property type="entry name" value="P-loop_NTPase"/>
</dbReference>
<evidence type="ECO:0000256" key="4">
    <source>
        <dbReference type="ARBA" id="ARBA00047984"/>
    </source>
</evidence>
<name>A0A803QRE8_CANSA</name>
<dbReference type="GO" id="GO:0016787">
    <property type="term" value="F:hydrolase activity"/>
    <property type="evidence" value="ECO:0007669"/>
    <property type="project" value="UniProtKB-KW"/>
</dbReference>
<sequence length="227" mass="26305">RQLETLGVERAVLEDMLKDMKRKDDILPKLMTSTGSFEDLFRKEIAKYDHICEDIAHNIDAQEQLLMQIQARNEDFAAIFFGIFDMRIGLYHYYRSKIYLLVRSGKYKADQRRGRTGRTCDGRVYRLVTGSFFSQFEDYEPPSILRLSLRQQVLQICCATSKAINNPKDPPRPEVVEDVLNLLVHMRTLEKTSPRGRYEPTFYGRMLASFSLSFDASVLILLDTLGC</sequence>
<dbReference type="InterPro" id="IPR025304">
    <property type="entry name" value="ALIX_V_dom"/>
</dbReference>
<dbReference type="Gene3D" id="1.20.120.560">
    <property type="entry name" value="alix/aip1 in complex with the ypdl late domain"/>
    <property type="match status" value="1"/>
</dbReference>
<dbReference type="PANTHER" id="PTHR18934:SF221">
    <property type="entry name" value="ATP-DEPENDENT RNA HELICASE DHX34-RELATED"/>
    <property type="match status" value="1"/>
</dbReference>
<evidence type="ECO:0000256" key="2">
    <source>
        <dbReference type="ARBA" id="ARBA00022801"/>
    </source>
</evidence>
<evidence type="ECO:0000259" key="5">
    <source>
        <dbReference type="Pfam" id="PF13949"/>
    </source>
</evidence>
<dbReference type="EC" id="3.6.4.13" evidence="1"/>
<protein>
    <recommendedName>
        <fullName evidence="1">RNA helicase</fullName>
        <ecNumber evidence="1">3.6.4.13</ecNumber>
    </recommendedName>
</protein>
<evidence type="ECO:0000256" key="1">
    <source>
        <dbReference type="ARBA" id="ARBA00012552"/>
    </source>
</evidence>
<reference evidence="6" key="1">
    <citation type="submission" date="2021-03" db="UniProtKB">
        <authorList>
            <consortium name="EnsemblPlants"/>
        </authorList>
    </citation>
    <scope>IDENTIFICATION</scope>
</reference>
<dbReference type="Pfam" id="PF13949">
    <property type="entry name" value="ALIX_LYPXL_bnd"/>
    <property type="match status" value="1"/>
</dbReference>
<evidence type="ECO:0000256" key="3">
    <source>
        <dbReference type="ARBA" id="ARBA00022806"/>
    </source>
</evidence>
<dbReference type="EnsemblPlants" id="evm.model.ctgX10.10">
    <property type="protein sequence ID" value="cds.evm.model.ctgX10.10"/>
    <property type="gene ID" value="evm.TU.ctgX10.10"/>
</dbReference>
<keyword evidence="2" id="KW-0378">Hydrolase</keyword>
<comment type="catalytic activity">
    <reaction evidence="4">
        <text>ATP + H2O = ADP + phosphate + H(+)</text>
        <dbReference type="Rhea" id="RHEA:13065"/>
        <dbReference type="ChEBI" id="CHEBI:15377"/>
        <dbReference type="ChEBI" id="CHEBI:15378"/>
        <dbReference type="ChEBI" id="CHEBI:30616"/>
        <dbReference type="ChEBI" id="CHEBI:43474"/>
        <dbReference type="ChEBI" id="CHEBI:456216"/>
        <dbReference type="EC" id="3.6.4.13"/>
    </reaction>
</comment>
<dbReference type="Proteomes" id="UP000596661">
    <property type="component" value="Unassembled WGS sequence"/>
</dbReference>
<evidence type="ECO:0000313" key="6">
    <source>
        <dbReference type="EnsemblPlants" id="cds.evm.model.ctgX10.10"/>
    </source>
</evidence>
<keyword evidence="3" id="KW-0547">Nucleotide-binding</keyword>
<evidence type="ECO:0000313" key="7">
    <source>
        <dbReference type="Proteomes" id="UP000596661"/>
    </source>
</evidence>
<proteinExistence type="predicted"/>
<dbReference type="Gramene" id="evm.model.ctgX10.10">
    <property type="protein sequence ID" value="cds.evm.model.ctgX10.10"/>
    <property type="gene ID" value="evm.TU.ctgX10.10"/>
</dbReference>
<feature type="domain" description="ALIX V-shaped" evidence="5">
    <location>
        <begin position="2"/>
        <end position="78"/>
    </location>
</feature>
<organism evidence="6 7">
    <name type="scientific">Cannabis sativa</name>
    <name type="common">Hemp</name>
    <name type="synonym">Marijuana</name>
    <dbReference type="NCBI Taxonomy" id="3483"/>
    <lineage>
        <taxon>Eukaryota</taxon>
        <taxon>Viridiplantae</taxon>
        <taxon>Streptophyta</taxon>
        <taxon>Embryophyta</taxon>
        <taxon>Tracheophyta</taxon>
        <taxon>Spermatophyta</taxon>
        <taxon>Magnoliopsida</taxon>
        <taxon>eudicotyledons</taxon>
        <taxon>Gunneridae</taxon>
        <taxon>Pentapetalae</taxon>
        <taxon>rosids</taxon>
        <taxon>fabids</taxon>
        <taxon>Rosales</taxon>
        <taxon>Cannabaceae</taxon>
        <taxon>Cannabis</taxon>
    </lineage>
</organism>
<keyword evidence="3" id="KW-0347">Helicase</keyword>
<accession>A0A803QRE8</accession>